<dbReference type="PANTHER" id="PTHR46481:SF10">
    <property type="entry name" value="ZINC FINGER BED DOMAIN-CONTAINING PROTEIN 39"/>
    <property type="match status" value="1"/>
</dbReference>
<evidence type="ECO:0000256" key="4">
    <source>
        <dbReference type="ARBA" id="ARBA00022833"/>
    </source>
</evidence>
<organism evidence="9 10">
    <name type="scientific">Gigaspora margarita</name>
    <dbReference type="NCBI Taxonomy" id="4874"/>
    <lineage>
        <taxon>Eukaryota</taxon>
        <taxon>Fungi</taxon>
        <taxon>Fungi incertae sedis</taxon>
        <taxon>Mucoromycota</taxon>
        <taxon>Glomeromycotina</taxon>
        <taxon>Glomeromycetes</taxon>
        <taxon>Diversisporales</taxon>
        <taxon>Gigasporaceae</taxon>
        <taxon>Gigaspora</taxon>
    </lineage>
</organism>
<name>A0A8H4B2J6_GIGMA</name>
<dbReference type="EMBL" id="WTPW01000046">
    <property type="protein sequence ID" value="KAF0554872.1"/>
    <property type="molecule type" value="Genomic_DNA"/>
</dbReference>
<evidence type="ECO:0000256" key="2">
    <source>
        <dbReference type="ARBA" id="ARBA00022723"/>
    </source>
</evidence>
<dbReference type="GO" id="GO:0005634">
    <property type="term" value="C:nucleus"/>
    <property type="evidence" value="ECO:0007669"/>
    <property type="project" value="UniProtKB-SubCell"/>
</dbReference>
<accession>A0A8H4B2J6</accession>
<dbReference type="OrthoDB" id="2381924at2759"/>
<evidence type="ECO:0000256" key="3">
    <source>
        <dbReference type="ARBA" id="ARBA00022771"/>
    </source>
</evidence>
<keyword evidence="2" id="KW-0479">Metal-binding</keyword>
<dbReference type="InterPro" id="IPR003656">
    <property type="entry name" value="Znf_BED"/>
</dbReference>
<keyword evidence="5" id="KW-0805">Transcription regulation</keyword>
<feature type="domain" description="BED-type" evidence="8">
    <location>
        <begin position="7"/>
        <end position="39"/>
    </location>
</feature>
<dbReference type="AlphaFoldDB" id="A0A8H4B2J6"/>
<dbReference type="PANTHER" id="PTHR46481">
    <property type="entry name" value="ZINC FINGER BED DOMAIN-CONTAINING PROTEIN 4"/>
    <property type="match status" value="1"/>
</dbReference>
<dbReference type="InterPro" id="IPR012337">
    <property type="entry name" value="RNaseH-like_sf"/>
</dbReference>
<keyword evidence="3" id="KW-0863">Zinc-finger</keyword>
<comment type="subcellular location">
    <subcellularLocation>
        <location evidence="1">Nucleus</location>
    </subcellularLocation>
</comment>
<evidence type="ECO:0000313" key="9">
    <source>
        <dbReference type="EMBL" id="KAF0554872.1"/>
    </source>
</evidence>
<evidence type="ECO:0000256" key="1">
    <source>
        <dbReference type="ARBA" id="ARBA00004123"/>
    </source>
</evidence>
<gene>
    <name evidence="9" type="ORF">F8M41_018499</name>
</gene>
<comment type="caution">
    <text evidence="9">The sequence shown here is derived from an EMBL/GenBank/DDBJ whole genome shotgun (WGS) entry which is preliminary data.</text>
</comment>
<dbReference type="SUPFAM" id="SSF53098">
    <property type="entry name" value="Ribonuclease H-like"/>
    <property type="match status" value="1"/>
</dbReference>
<dbReference type="Proteomes" id="UP000439903">
    <property type="component" value="Unassembled WGS sequence"/>
</dbReference>
<reference evidence="9 10" key="1">
    <citation type="journal article" date="2019" name="Environ. Microbiol.">
        <title>At the nexus of three kingdoms: the genome of the mycorrhizal fungus Gigaspora margarita provides insights into plant, endobacterial and fungal interactions.</title>
        <authorList>
            <person name="Venice F."/>
            <person name="Ghignone S."/>
            <person name="Salvioli di Fossalunga A."/>
            <person name="Amselem J."/>
            <person name="Novero M."/>
            <person name="Xianan X."/>
            <person name="Sedzielewska Toro K."/>
            <person name="Morin E."/>
            <person name="Lipzen A."/>
            <person name="Grigoriev I.V."/>
            <person name="Henrissat B."/>
            <person name="Martin F.M."/>
            <person name="Bonfante P."/>
        </authorList>
    </citation>
    <scope>NUCLEOTIDE SEQUENCE [LARGE SCALE GENOMIC DNA]</scope>
    <source>
        <strain evidence="9 10">BEG34</strain>
    </source>
</reference>
<dbReference type="InterPro" id="IPR052035">
    <property type="entry name" value="ZnF_BED_domain_contain"/>
</dbReference>
<evidence type="ECO:0000256" key="6">
    <source>
        <dbReference type="ARBA" id="ARBA00023163"/>
    </source>
</evidence>
<sequence length="291" mass="33878">MEKNKIIAKCKYCKTKNSKYSVINGATTNLWTHLKKVHPALLGISKSQRTLDLYKFDDRISEVIEGRFKNIIEKISKFHVVSTDTIKRDIMTKYIEMRTNVKIELHEILGKIAFSLDLWTSSVVKAYMGVIVHFIDQNWQLQQKTLDFFKIEGSYTGKNLANELIQVFEFYNIESKINGITVDNATNNDMMIYHLELWAIDKDISFCTNNHFHCFAHVVNLSVQAALKQLKDEIDKIRNLIIKSHSSPQRHQKFLEISSLNNIKNLSPILDVPTRWNSIYNMIQRALNLRV</sequence>
<proteinExistence type="predicted"/>
<keyword evidence="7" id="KW-0539">Nucleus</keyword>
<evidence type="ECO:0000256" key="7">
    <source>
        <dbReference type="ARBA" id="ARBA00023242"/>
    </source>
</evidence>
<evidence type="ECO:0000259" key="8">
    <source>
        <dbReference type="Pfam" id="PF02892"/>
    </source>
</evidence>
<keyword evidence="10" id="KW-1185">Reference proteome</keyword>
<evidence type="ECO:0000313" key="10">
    <source>
        <dbReference type="Proteomes" id="UP000439903"/>
    </source>
</evidence>
<dbReference type="GO" id="GO:0008270">
    <property type="term" value="F:zinc ion binding"/>
    <property type="evidence" value="ECO:0007669"/>
    <property type="project" value="UniProtKB-KW"/>
</dbReference>
<keyword evidence="6" id="KW-0804">Transcription</keyword>
<dbReference type="GO" id="GO:0003677">
    <property type="term" value="F:DNA binding"/>
    <property type="evidence" value="ECO:0007669"/>
    <property type="project" value="InterPro"/>
</dbReference>
<evidence type="ECO:0000256" key="5">
    <source>
        <dbReference type="ARBA" id="ARBA00023015"/>
    </source>
</evidence>
<dbReference type="Pfam" id="PF02892">
    <property type="entry name" value="zf-BED"/>
    <property type="match status" value="1"/>
</dbReference>
<protein>
    <submittedName>
        <fullName evidence="9">Zinc finger bed domain-containing protein ricesleeper 2-like</fullName>
    </submittedName>
</protein>
<keyword evidence="4" id="KW-0862">Zinc</keyword>